<protein>
    <recommendedName>
        <fullName evidence="4">Peptidase S24/S26A/S26B/S26C domain-containing protein</fullName>
    </recommendedName>
</protein>
<keyword evidence="3" id="KW-0804">Transcription</keyword>
<name>A0A653K483_9GAMM</name>
<evidence type="ECO:0000256" key="1">
    <source>
        <dbReference type="ARBA" id="ARBA00023015"/>
    </source>
</evidence>
<dbReference type="Proteomes" id="UP000430404">
    <property type="component" value="Unassembled WGS sequence"/>
</dbReference>
<dbReference type="SUPFAM" id="SSF51306">
    <property type="entry name" value="LexA/Signal peptidase"/>
    <property type="match status" value="1"/>
</dbReference>
<keyword evidence="1" id="KW-0805">Transcription regulation</keyword>
<dbReference type="InterPro" id="IPR015927">
    <property type="entry name" value="Peptidase_S24_S26A/B/C"/>
</dbReference>
<proteinExistence type="predicted"/>
<evidence type="ECO:0000313" key="5">
    <source>
        <dbReference type="EMBL" id="VXA55350.1"/>
    </source>
</evidence>
<evidence type="ECO:0000259" key="4">
    <source>
        <dbReference type="Pfam" id="PF00717"/>
    </source>
</evidence>
<feature type="domain" description="Peptidase S24/S26A/S26B/S26C" evidence="4">
    <location>
        <begin position="142"/>
        <end position="244"/>
    </location>
</feature>
<dbReference type="CDD" id="cd06529">
    <property type="entry name" value="S24_LexA-like"/>
    <property type="match status" value="1"/>
</dbReference>
<gene>
    <name evidence="5" type="ORF">ACI8B_210141</name>
</gene>
<dbReference type="PANTHER" id="PTHR40661">
    <property type="match status" value="1"/>
</dbReference>
<organism evidence="5 6">
    <name type="scientific">Acinetobacter proteolyticus</name>
    <dbReference type="NCBI Taxonomy" id="1776741"/>
    <lineage>
        <taxon>Bacteria</taxon>
        <taxon>Pseudomonadati</taxon>
        <taxon>Pseudomonadota</taxon>
        <taxon>Gammaproteobacteria</taxon>
        <taxon>Moraxellales</taxon>
        <taxon>Moraxellaceae</taxon>
        <taxon>Acinetobacter</taxon>
    </lineage>
</organism>
<evidence type="ECO:0000313" key="6">
    <source>
        <dbReference type="Proteomes" id="UP000430404"/>
    </source>
</evidence>
<evidence type="ECO:0000256" key="2">
    <source>
        <dbReference type="ARBA" id="ARBA00023125"/>
    </source>
</evidence>
<dbReference type="GO" id="GO:0003677">
    <property type="term" value="F:DNA binding"/>
    <property type="evidence" value="ECO:0007669"/>
    <property type="project" value="UniProtKB-KW"/>
</dbReference>
<accession>A0A653K483</accession>
<keyword evidence="2" id="KW-0238">DNA-binding</keyword>
<dbReference type="RefSeq" id="WP_159725046.1">
    <property type="nucleotide sequence ID" value="NZ_LR732744.1"/>
</dbReference>
<evidence type="ECO:0000256" key="3">
    <source>
        <dbReference type="ARBA" id="ARBA00023163"/>
    </source>
</evidence>
<dbReference type="Pfam" id="PF00717">
    <property type="entry name" value="Peptidase_S24"/>
    <property type="match status" value="1"/>
</dbReference>
<dbReference type="InterPro" id="IPR039418">
    <property type="entry name" value="LexA-like"/>
</dbReference>
<dbReference type="AlphaFoldDB" id="A0A653K483"/>
<sequence length="252" mass="28451">MGTLQDRFKTAIRHYEESTGKKFVKARLAEYCSVSRPAVSGWIDDNVQTLEQEHAEKAARFLGVNHRWLNGLSQLMLDDGAVDKKDDSLGSKYMPVIAWEAPEDLDPNAYVIIPHVDVKFSAGDGRIVEYDPVQNSKCTAQTWQWIQKKKVSPKHLITVDIDGDSMEPKIPNGSVVTLDKSINTLDQVQSGKVYAIRYGNELKIKRLSKRFDGALIIDSDNPDYDREIVEVDQLEHISIIGKYVSHSYDGEI</sequence>
<dbReference type="PANTHER" id="PTHR40661:SF3">
    <property type="entry name" value="FELS-1 PROPHAGE TRANSCRIPTIONAL REGULATOR"/>
    <property type="match status" value="1"/>
</dbReference>
<dbReference type="Gene3D" id="2.10.109.10">
    <property type="entry name" value="Umud Fragment, subunit A"/>
    <property type="match status" value="1"/>
</dbReference>
<reference evidence="5 6" key="1">
    <citation type="submission" date="2019-10" db="EMBL/GenBank/DDBJ databases">
        <authorList>
            <person name="Karimi E."/>
        </authorList>
    </citation>
    <scope>NUCLEOTIDE SEQUENCE [LARGE SCALE GENOMIC DNA]</scope>
    <source>
        <strain evidence="5">Acinetobacter sp. 8BE</strain>
    </source>
</reference>
<dbReference type="EMBL" id="CABWKZ010000014">
    <property type="protein sequence ID" value="VXA55350.1"/>
    <property type="molecule type" value="Genomic_DNA"/>
</dbReference>
<dbReference type="InterPro" id="IPR036286">
    <property type="entry name" value="LexA/Signal_pep-like_sf"/>
</dbReference>